<accession>A0AAV5KTN3</accession>
<proteinExistence type="predicted"/>
<dbReference type="Pfam" id="PF07727">
    <property type="entry name" value="RVT_2"/>
    <property type="match status" value="1"/>
</dbReference>
<dbReference type="PANTHER" id="PTHR11439:SF461">
    <property type="entry name" value="OS10G0432200 PROTEIN"/>
    <property type="match status" value="1"/>
</dbReference>
<dbReference type="SUPFAM" id="SSF53098">
    <property type="entry name" value="Ribonuclease H-like"/>
    <property type="match status" value="1"/>
</dbReference>
<comment type="caution">
    <text evidence="3">The sequence shown here is derived from an EMBL/GenBank/DDBJ whole genome shotgun (WGS) entry which is preliminary data.</text>
</comment>
<dbReference type="PANTHER" id="PTHR11439">
    <property type="entry name" value="GAG-POL-RELATED RETROTRANSPOSON"/>
    <property type="match status" value="1"/>
</dbReference>
<dbReference type="InterPro" id="IPR013103">
    <property type="entry name" value="RVT_2"/>
</dbReference>
<gene>
    <name evidence="3" type="ORF">SLEP1_g37046</name>
</gene>
<evidence type="ECO:0000313" key="3">
    <source>
        <dbReference type="EMBL" id="GKV27933.1"/>
    </source>
</evidence>
<dbReference type="Gene3D" id="3.30.420.10">
    <property type="entry name" value="Ribonuclease H-like superfamily/Ribonuclease H"/>
    <property type="match status" value="1"/>
</dbReference>
<sequence>MASYERTVTHLAAAMVAKEMINQPIINPKSLKYVILNLLNAPTALFAALAERKHRHILDSVRALLISSSSPKRFWGKATLITVYLINWIPSSIINNKSPYECLHGIPPAYDLLKVSSFDQPPLFTNPSIELFPSDSNADTFDELHDTSPHAPPSSIEDVLPAGNVLDNAESSSLTSSVSPIRSNPVDLEPKNEILNPPSSHPTQHLEPSFRSLVPPSGIGFASSPHDTALFICKTNLVMVLLFLYVDDMIINGDDISGIHDLKQFLSHKFEMKNLSVLSYFLGLEVTFSDDGYLLSQTKYAFDLISKAGVTDSKTTSTPLEPNVRLTSMDGSPLADPTHYRQLVGSLLYLITTRSDITYAVYVVSQFMVTP</sequence>
<feature type="domain" description="Reverse transcriptase Ty1/copia-type" evidence="2">
    <location>
        <begin position="220"/>
        <end position="321"/>
    </location>
</feature>
<dbReference type="AlphaFoldDB" id="A0AAV5KTN3"/>
<keyword evidence="4" id="KW-1185">Reference proteome</keyword>
<name>A0AAV5KTN3_9ROSI</name>
<protein>
    <recommendedName>
        <fullName evidence="2">Reverse transcriptase Ty1/copia-type domain-containing protein</fullName>
    </recommendedName>
</protein>
<dbReference type="InterPro" id="IPR036397">
    <property type="entry name" value="RNaseH_sf"/>
</dbReference>
<evidence type="ECO:0000313" key="4">
    <source>
        <dbReference type="Proteomes" id="UP001054252"/>
    </source>
</evidence>
<dbReference type="SUPFAM" id="SSF56672">
    <property type="entry name" value="DNA/RNA polymerases"/>
    <property type="match status" value="1"/>
</dbReference>
<evidence type="ECO:0000259" key="2">
    <source>
        <dbReference type="Pfam" id="PF07727"/>
    </source>
</evidence>
<organism evidence="3 4">
    <name type="scientific">Rubroshorea leprosula</name>
    <dbReference type="NCBI Taxonomy" id="152421"/>
    <lineage>
        <taxon>Eukaryota</taxon>
        <taxon>Viridiplantae</taxon>
        <taxon>Streptophyta</taxon>
        <taxon>Embryophyta</taxon>
        <taxon>Tracheophyta</taxon>
        <taxon>Spermatophyta</taxon>
        <taxon>Magnoliopsida</taxon>
        <taxon>eudicotyledons</taxon>
        <taxon>Gunneridae</taxon>
        <taxon>Pentapetalae</taxon>
        <taxon>rosids</taxon>
        <taxon>malvids</taxon>
        <taxon>Malvales</taxon>
        <taxon>Dipterocarpaceae</taxon>
        <taxon>Rubroshorea</taxon>
    </lineage>
</organism>
<feature type="region of interest" description="Disordered" evidence="1">
    <location>
        <begin position="140"/>
        <end position="159"/>
    </location>
</feature>
<dbReference type="Proteomes" id="UP001054252">
    <property type="component" value="Unassembled WGS sequence"/>
</dbReference>
<dbReference type="EMBL" id="BPVZ01000077">
    <property type="protein sequence ID" value="GKV27933.1"/>
    <property type="molecule type" value="Genomic_DNA"/>
</dbReference>
<reference evidence="3 4" key="1">
    <citation type="journal article" date="2021" name="Commun. Biol.">
        <title>The genome of Shorea leprosula (Dipterocarpaceae) highlights the ecological relevance of drought in aseasonal tropical rainforests.</title>
        <authorList>
            <person name="Ng K.K.S."/>
            <person name="Kobayashi M.J."/>
            <person name="Fawcett J.A."/>
            <person name="Hatakeyama M."/>
            <person name="Paape T."/>
            <person name="Ng C.H."/>
            <person name="Ang C.C."/>
            <person name="Tnah L.H."/>
            <person name="Lee C.T."/>
            <person name="Nishiyama T."/>
            <person name="Sese J."/>
            <person name="O'Brien M.J."/>
            <person name="Copetti D."/>
            <person name="Mohd Noor M.I."/>
            <person name="Ong R.C."/>
            <person name="Putra M."/>
            <person name="Sireger I.Z."/>
            <person name="Indrioko S."/>
            <person name="Kosugi Y."/>
            <person name="Izuno A."/>
            <person name="Isagi Y."/>
            <person name="Lee S.L."/>
            <person name="Shimizu K.K."/>
        </authorList>
    </citation>
    <scope>NUCLEOTIDE SEQUENCE [LARGE SCALE GENOMIC DNA]</scope>
    <source>
        <strain evidence="3">214</strain>
    </source>
</reference>
<dbReference type="InterPro" id="IPR043502">
    <property type="entry name" value="DNA/RNA_pol_sf"/>
</dbReference>
<dbReference type="InterPro" id="IPR012337">
    <property type="entry name" value="RNaseH-like_sf"/>
</dbReference>
<evidence type="ECO:0000256" key="1">
    <source>
        <dbReference type="SAM" id="MobiDB-lite"/>
    </source>
</evidence>
<dbReference type="GO" id="GO:0003676">
    <property type="term" value="F:nucleic acid binding"/>
    <property type="evidence" value="ECO:0007669"/>
    <property type="project" value="InterPro"/>
</dbReference>